<evidence type="ECO:0000256" key="1">
    <source>
        <dbReference type="SAM" id="SignalP"/>
    </source>
</evidence>
<evidence type="ECO:0000313" key="4">
    <source>
        <dbReference type="Proteomes" id="UP000298438"/>
    </source>
</evidence>
<organism evidence="3 4">
    <name type="scientific">Zemynaea arenosa</name>
    <dbReference type="NCBI Taxonomy" id="2561931"/>
    <lineage>
        <taxon>Bacteria</taxon>
        <taxon>Pseudomonadati</taxon>
        <taxon>Pseudomonadota</taxon>
        <taxon>Betaproteobacteria</taxon>
        <taxon>Burkholderiales</taxon>
        <taxon>Oxalobacteraceae</taxon>
        <taxon>Telluria group</taxon>
        <taxon>Zemynaea</taxon>
    </lineage>
</organism>
<dbReference type="Gene3D" id="3.10.450.50">
    <property type="match status" value="1"/>
</dbReference>
<proteinExistence type="predicted"/>
<sequence length="141" mass="15384">MKALFFLLALASGAVWAQDPALAARDASWNTLRQSGDAAALARIIDDRFVLVHSDGRVQHKADYLAELSSRKRVNGAIKNAEVSIREYGDTAVVNGMSVQSAVSDGQPWQGTFRFTRVWIKRQGEWVLVSSHSSRVAGAAQ</sequence>
<dbReference type="Proteomes" id="UP000298438">
    <property type="component" value="Unassembled WGS sequence"/>
</dbReference>
<evidence type="ECO:0000259" key="2">
    <source>
        <dbReference type="Pfam" id="PF14534"/>
    </source>
</evidence>
<feature type="domain" description="DUF4440" evidence="2">
    <location>
        <begin position="23"/>
        <end position="128"/>
    </location>
</feature>
<accession>A0A4Y9RUY0</accession>
<dbReference type="InterPro" id="IPR032710">
    <property type="entry name" value="NTF2-like_dom_sf"/>
</dbReference>
<dbReference type="Pfam" id="PF14534">
    <property type="entry name" value="DUF4440"/>
    <property type="match status" value="1"/>
</dbReference>
<evidence type="ECO:0000313" key="3">
    <source>
        <dbReference type="EMBL" id="TFW11625.1"/>
    </source>
</evidence>
<dbReference type="SUPFAM" id="SSF54427">
    <property type="entry name" value="NTF2-like"/>
    <property type="match status" value="1"/>
</dbReference>
<dbReference type="AlphaFoldDB" id="A0A4Y9RUY0"/>
<reference evidence="3 4" key="1">
    <citation type="submission" date="2019-03" db="EMBL/GenBank/DDBJ databases">
        <title>Draft Genome Sequence of Massilia arenosa sp. nov., a Novel Massilia Species Isolated from a Sandy-loam Maize Soil.</title>
        <authorList>
            <person name="Raths R."/>
            <person name="Peta V."/>
            <person name="Bucking H."/>
        </authorList>
    </citation>
    <scope>NUCLEOTIDE SEQUENCE [LARGE SCALE GENOMIC DNA]</scope>
    <source>
        <strain evidence="3 4">MC02</strain>
    </source>
</reference>
<name>A0A4Y9RUY0_9BURK</name>
<dbReference type="RefSeq" id="WP_135209118.1">
    <property type="nucleotide sequence ID" value="NZ_SPVF01000255.1"/>
</dbReference>
<feature type="chain" id="PRO_5021317748" evidence="1">
    <location>
        <begin position="18"/>
        <end position="141"/>
    </location>
</feature>
<dbReference type="OrthoDB" id="8776068at2"/>
<keyword evidence="4" id="KW-1185">Reference proteome</keyword>
<comment type="caution">
    <text evidence="3">The sequence shown here is derived from an EMBL/GenBank/DDBJ whole genome shotgun (WGS) entry which is preliminary data.</text>
</comment>
<protein>
    <submittedName>
        <fullName evidence="3">Nuclear transport factor 2 family protein</fullName>
    </submittedName>
</protein>
<feature type="signal peptide" evidence="1">
    <location>
        <begin position="1"/>
        <end position="17"/>
    </location>
</feature>
<dbReference type="EMBL" id="SPVF01000255">
    <property type="protein sequence ID" value="TFW11625.1"/>
    <property type="molecule type" value="Genomic_DNA"/>
</dbReference>
<gene>
    <name evidence="3" type="ORF">E4L96_20730</name>
</gene>
<keyword evidence="1" id="KW-0732">Signal</keyword>
<dbReference type="InterPro" id="IPR027843">
    <property type="entry name" value="DUF4440"/>
</dbReference>